<dbReference type="OrthoDB" id="37537at2759"/>
<dbReference type="eggNOG" id="KOG1575">
    <property type="taxonomic scope" value="Eukaryota"/>
</dbReference>
<sequence>MAATSKIIPSVQSIKAELSKVSTGYGLMSLTWRPTPAPQEKAFAAMKKVVEYATASKCKAFFNVGEFYGPDRMNLTYVRDFFKQNPTLREHVIISCKGALDVHTFLSKGKYQDVLDSVSNSVEAIGGYIDIFEVARLDNGIVPAGEVYPKESFEALAKMVDEGKIGGISLSEVNEGHIRAIAKDFGPYLTCVEVELSLFSTHILKDGVAKACSDLELIIICYSPLGRGLLSGEIKSNDDIPVGDIRKTMKRFNGEWLQQNLKLTEFLRDEIINKRPQESRISLPQVALGWIKKWNHNPEFPGTRFIPIPSGSGVSRVEENFDEAKVQISEAEFEMINKYLKEFVTSGDRYEQA</sequence>
<dbReference type="Gene3D" id="3.20.20.100">
    <property type="entry name" value="NADP-dependent oxidoreductase domain"/>
    <property type="match status" value="1"/>
</dbReference>
<dbReference type="AlphaFoldDB" id="J7S484"/>
<dbReference type="EMBL" id="HE978314">
    <property type="protein sequence ID" value="CCK68436.1"/>
    <property type="molecule type" value="Genomic_DNA"/>
</dbReference>
<dbReference type="CDD" id="cd19077">
    <property type="entry name" value="AKR_AKR8A1-2"/>
    <property type="match status" value="1"/>
</dbReference>
<dbReference type="GO" id="GO:0005737">
    <property type="term" value="C:cytoplasm"/>
    <property type="evidence" value="ECO:0007669"/>
    <property type="project" value="TreeGrafter"/>
</dbReference>
<dbReference type="PANTHER" id="PTHR43625:SF78">
    <property type="entry name" value="PYRIDOXAL REDUCTASE-RELATED"/>
    <property type="match status" value="1"/>
</dbReference>
<dbReference type="Pfam" id="PF00248">
    <property type="entry name" value="Aldo_ket_red"/>
    <property type="match status" value="1"/>
</dbReference>
<dbReference type="InterPro" id="IPR050791">
    <property type="entry name" value="Aldo-Keto_reductase"/>
</dbReference>
<dbReference type="RefSeq" id="XP_022462682.1">
    <property type="nucleotide sequence ID" value="XM_022611255.1"/>
</dbReference>
<evidence type="ECO:0000256" key="1">
    <source>
        <dbReference type="ARBA" id="ARBA00023002"/>
    </source>
</evidence>
<keyword evidence="4" id="KW-1185">Reference proteome</keyword>
<dbReference type="InterPro" id="IPR023210">
    <property type="entry name" value="NADP_OxRdtase_dom"/>
</dbReference>
<evidence type="ECO:0000259" key="2">
    <source>
        <dbReference type="Pfam" id="PF00248"/>
    </source>
</evidence>
<evidence type="ECO:0000313" key="3">
    <source>
        <dbReference type="EMBL" id="CCK68436.1"/>
    </source>
</evidence>
<dbReference type="Proteomes" id="UP000006310">
    <property type="component" value="Chromosome 1"/>
</dbReference>
<dbReference type="OMA" id="YPVEETI"/>
<dbReference type="HOGENOM" id="CLU_023205_2_1_1"/>
<protein>
    <recommendedName>
        <fullName evidence="2">NADP-dependent oxidoreductase domain-containing protein</fullName>
    </recommendedName>
</protein>
<keyword evidence="1" id="KW-0560">Oxidoreductase</keyword>
<dbReference type="InterPro" id="IPR036812">
    <property type="entry name" value="NAD(P)_OxRdtase_dom_sf"/>
</dbReference>
<reference evidence="3 4" key="1">
    <citation type="journal article" date="2011" name="Proc. Natl. Acad. Sci. U.S.A.">
        <title>Evolutionary erosion of yeast sex chromosomes by mating-type switching accidents.</title>
        <authorList>
            <person name="Gordon J.L."/>
            <person name="Armisen D."/>
            <person name="Proux-Wera E."/>
            <person name="Oheigeartaigh S.S."/>
            <person name="Byrne K.P."/>
            <person name="Wolfe K.H."/>
        </authorList>
    </citation>
    <scope>NUCLEOTIDE SEQUENCE [LARGE SCALE GENOMIC DNA]</scope>
    <source>
        <strain evidence="4">ATCC MYA-139 / BCRC 22969 / CBS 8797 / CCRC 22969 / KCTC 17520 / NBRC 10181 / NCYC 3082</strain>
    </source>
</reference>
<dbReference type="STRING" id="1071383.J7S484"/>
<feature type="domain" description="NADP-dependent oxidoreductase" evidence="2">
    <location>
        <begin position="24"/>
        <end position="339"/>
    </location>
</feature>
<proteinExistence type="predicted"/>
<name>J7S484_HUIN7</name>
<reference evidence="4" key="2">
    <citation type="submission" date="2012-08" db="EMBL/GenBank/DDBJ databases">
        <title>Genome sequence of Kazachstania naganishii.</title>
        <authorList>
            <person name="Gordon J.L."/>
            <person name="Armisen D."/>
            <person name="Proux-Wera E."/>
            <person name="OhEigeartaigh S.S."/>
            <person name="Byrne K.P."/>
            <person name="Wolfe K.H."/>
        </authorList>
    </citation>
    <scope>NUCLEOTIDE SEQUENCE [LARGE SCALE GENOMIC DNA]</scope>
    <source>
        <strain evidence="4">ATCC MYA-139 / BCRC 22969 / CBS 8797 / CCRC 22969 / KCTC 17520 / NBRC 10181 / NCYC 3082</strain>
    </source>
</reference>
<gene>
    <name evidence="3" type="primary">KNAG0A07840</name>
    <name evidence="3" type="ordered locus">KNAG_0A07840</name>
</gene>
<organism evidence="3 4">
    <name type="scientific">Huiozyma naganishii (strain ATCC MYA-139 / BCRC 22969 / CBS 8797 / KCTC 17520 / NBRC 10181 / NCYC 3082 / Yp74L-3)</name>
    <name type="common">Yeast</name>
    <name type="synonym">Kazachstania naganishii</name>
    <dbReference type="NCBI Taxonomy" id="1071383"/>
    <lineage>
        <taxon>Eukaryota</taxon>
        <taxon>Fungi</taxon>
        <taxon>Dikarya</taxon>
        <taxon>Ascomycota</taxon>
        <taxon>Saccharomycotina</taxon>
        <taxon>Saccharomycetes</taxon>
        <taxon>Saccharomycetales</taxon>
        <taxon>Saccharomycetaceae</taxon>
        <taxon>Huiozyma</taxon>
    </lineage>
</organism>
<accession>J7S484</accession>
<dbReference type="KEGG" id="kng:KNAG_0A07840"/>
<evidence type="ECO:0000313" key="4">
    <source>
        <dbReference type="Proteomes" id="UP000006310"/>
    </source>
</evidence>
<dbReference type="GeneID" id="34524071"/>
<dbReference type="PANTHER" id="PTHR43625">
    <property type="entry name" value="AFLATOXIN B1 ALDEHYDE REDUCTASE"/>
    <property type="match status" value="1"/>
</dbReference>
<dbReference type="SUPFAM" id="SSF51430">
    <property type="entry name" value="NAD(P)-linked oxidoreductase"/>
    <property type="match status" value="1"/>
</dbReference>
<dbReference type="GO" id="GO:0016491">
    <property type="term" value="F:oxidoreductase activity"/>
    <property type="evidence" value="ECO:0007669"/>
    <property type="project" value="UniProtKB-KW"/>
</dbReference>